<feature type="compositionally biased region" description="Low complexity" evidence="2">
    <location>
        <begin position="1339"/>
        <end position="1348"/>
    </location>
</feature>
<evidence type="ECO:0000256" key="2">
    <source>
        <dbReference type="SAM" id="MobiDB-lite"/>
    </source>
</evidence>
<feature type="region of interest" description="Disordered" evidence="2">
    <location>
        <begin position="1082"/>
        <end position="1157"/>
    </location>
</feature>
<dbReference type="InterPro" id="IPR015425">
    <property type="entry name" value="FH2_Formin"/>
</dbReference>
<dbReference type="Proteomes" id="UP000678393">
    <property type="component" value="Unassembled WGS sequence"/>
</dbReference>
<feature type="region of interest" description="Disordered" evidence="2">
    <location>
        <begin position="114"/>
        <end position="202"/>
    </location>
</feature>
<feature type="coiled-coil region" evidence="1">
    <location>
        <begin position="579"/>
        <end position="606"/>
    </location>
</feature>
<feature type="compositionally biased region" description="Polar residues" evidence="2">
    <location>
        <begin position="783"/>
        <end position="794"/>
    </location>
</feature>
<feature type="compositionally biased region" description="Low complexity" evidence="2">
    <location>
        <begin position="1370"/>
        <end position="1388"/>
    </location>
</feature>
<dbReference type="Pfam" id="PF02181">
    <property type="entry name" value="FH2"/>
    <property type="match status" value="1"/>
</dbReference>
<keyword evidence="5" id="KW-1185">Reference proteome</keyword>
<dbReference type="SUPFAM" id="SSF101447">
    <property type="entry name" value="Formin homology 2 domain (FH2 domain)"/>
    <property type="match status" value="1"/>
</dbReference>
<evidence type="ECO:0000313" key="5">
    <source>
        <dbReference type="Proteomes" id="UP000678393"/>
    </source>
</evidence>
<sequence length="1766" mass="193230">THFLNSDSEDWPTYKRELRLSDSTTDPGRISGVPVIDRSNPQDVFQAILQQVTATSTERSFTNVLQHLLNIKPGNEALSESIWQAVEKLVSKAAAVASEEDAHKLVTCSFRDTETKDKRGEHRESSTDIPAHNNTVSPGTLLSSSSTSLGVISSSSKPPQAPPLPPAIMSGAPQPPPPPPVPGIAWGPPPPPPPPNVPLPTMTVPDLPQFHVPRPRSRMKTLQWQKIPVNNVVGKSNIWTIIGHLDKKYEMDYERMDELFSLTNENSPKRSKIIHIPVTTCPQVNLLDGKRSLNVSIFLKQFKLSHQEIVQLIREGRCDKFGAERLKSLLKLLPSQEEIDAINAYTGDRDKLGIAEKFFICIMKLPNYRMRIEGLLMMEEFNINMEWIRPSIEFVIQAARDIQASQSLKELIYLILISGNYLNSGNYAGNAAGFKLSSLLKLTEIRANKPGMNLMHYVAQEAEEKNPKLLKFPQEMKCLKDAAQVSVESLTTDINNIAGKVRAITEQIVCAGADFQQQMAFFLKEANFEVVELEQDLKDIEKIRVELATFFCEDVKSFKLEECFKIMQTFCERLQKATEENIQRRIQEARAEKRKISRDMEMEQRRHSRDNAELLDQSMEVKDGSLVNKLLADVRSGYSSSRLNDGNFSVTRMSKVSLSPADKSSSLLDITDGRTRQQRLSVGSSVEDLFSSSDSLAQKGNRRSYAFGDDESLLNFLKDTSDSPSDLDKESRFERYSSLRKKRMERTGRKSSTVDAYEFGRERSSLTNLTDVGISSTPISSTIAGVKMRQSSSAKNDRPKSEVFSDDTTDNYPLRRSQSFLDRSSLDRRQHLKDDDDDESEALIRRLKQKLGRASGRETPSISEEAGDLAGKEISNSSPADSTPSTRRHSRWRSGIDVSENSSPSTRMSKYSFSMENITGSNSDKTSVIQNVENSLPSEMSTNSQPNSDLAQNQSFSVSMRKQISSVFGTDIDGILKTIEDTGRQIDTVGVTGPMKRNPEPTVSNSSAQPQVAVVAHVMASNNPSSPIIDSDLKGNKGSKKAGSTATVRPTRIMSDSRKDIKRVNNTSNGINRTRSGNFIRRSASVPRTPPPPQVRLCKSTMRSENEKSGNTSTNNKKEVAKTGKVEARNKMKDNGNKTHNGSRAAQDSSTKSGDTNMTNELVNLRVQKCPETLNIDSTNTSTETLQAISPVLQPHSLLDNSADDSESSVAAIAKWRMKRAQQRRSMGDIIDETDNSVSLNYPANSLRNDAGSRFSFASYNDNDEGFETSSGTMSQRTSMNSVLEADIQNNVALSRLAGIAKQNSPDSPSSDILSDVCSDNVFSPDSEQGTSGTDTIPSASSTKSSTSVKQKEASTVRKPAKTVPSYMQPTSSSASRPARTRVSSTTSGDSTASVPVIKRNVPSRSSVRDQDPGQPLKRDAARASMRAESASASFQRGTLARTSVRGPRSSLSVSNSSSTNSIVAPASPGRSRMGSSSSMSSLASSTSNITVGHSGGSETTNRRLASTSSMGAPIYRPTTPSFRSKTPTPQTSAFKKPLIIVSQTRTSTKPPQKSNDPSRTQKGNDSSRNQKSNDSSRTQTVRASSGRTSLGSTPTLNTDGRRSVIPFSNDNSRSSTPSLVDRPHSTTPLMSENKSSRRSSFMAPTASSRAKLDELSSAVPSRTQSLTSIVSNSSITRQGSLRGLNKSSTKTSGRQSPASTLLSPHGKPDHYQSLSTVAEQTGDEDKEDVSIKRSPSIMKKLIGRAKGSYPVSKTAAKTAVAAVKK</sequence>
<feature type="region of interest" description="Disordered" evidence="2">
    <location>
        <begin position="1302"/>
        <end position="1731"/>
    </location>
</feature>
<comment type="caution">
    <text evidence="4">The sequence shown here is derived from an EMBL/GenBank/DDBJ whole genome shotgun (WGS) entry which is preliminary data.</text>
</comment>
<keyword evidence="1" id="KW-0175">Coiled coil</keyword>
<organism evidence="4 5">
    <name type="scientific">Candidula unifasciata</name>
    <dbReference type="NCBI Taxonomy" id="100452"/>
    <lineage>
        <taxon>Eukaryota</taxon>
        <taxon>Metazoa</taxon>
        <taxon>Spiralia</taxon>
        <taxon>Lophotrochozoa</taxon>
        <taxon>Mollusca</taxon>
        <taxon>Gastropoda</taxon>
        <taxon>Heterobranchia</taxon>
        <taxon>Euthyneura</taxon>
        <taxon>Panpulmonata</taxon>
        <taxon>Eupulmonata</taxon>
        <taxon>Stylommatophora</taxon>
        <taxon>Helicina</taxon>
        <taxon>Helicoidea</taxon>
        <taxon>Geomitridae</taxon>
        <taxon>Candidula</taxon>
    </lineage>
</organism>
<protein>
    <recommendedName>
        <fullName evidence="3">FH2 domain-containing protein</fullName>
    </recommendedName>
</protein>
<feature type="compositionally biased region" description="Low complexity" evidence="2">
    <location>
        <begin position="1450"/>
        <end position="1488"/>
    </location>
</feature>
<feature type="compositionally biased region" description="Polar residues" evidence="2">
    <location>
        <begin position="899"/>
        <end position="908"/>
    </location>
</feature>
<feature type="compositionally biased region" description="Pro residues" evidence="2">
    <location>
        <begin position="173"/>
        <end position="198"/>
    </location>
</feature>
<feature type="compositionally biased region" description="Polar residues" evidence="2">
    <location>
        <begin position="1519"/>
        <end position="1534"/>
    </location>
</feature>
<feature type="compositionally biased region" description="Polar residues" evidence="2">
    <location>
        <begin position="1542"/>
        <end position="1599"/>
    </location>
</feature>
<dbReference type="PANTHER" id="PTHR46345:SF8">
    <property type="entry name" value="FORMIN 3, ISOFORM B"/>
    <property type="match status" value="1"/>
</dbReference>
<feature type="non-terminal residue" evidence="4">
    <location>
        <position position="1766"/>
    </location>
</feature>
<reference evidence="4" key="1">
    <citation type="submission" date="2021-04" db="EMBL/GenBank/DDBJ databases">
        <authorList>
            <consortium name="Molecular Ecology Group"/>
        </authorList>
    </citation>
    <scope>NUCLEOTIDE SEQUENCE</scope>
</reference>
<dbReference type="Gene3D" id="1.20.58.2220">
    <property type="entry name" value="Formin, FH2 domain"/>
    <property type="match status" value="1"/>
</dbReference>
<feature type="compositionally biased region" description="Polar residues" evidence="2">
    <location>
        <begin position="874"/>
        <end position="885"/>
    </location>
</feature>
<feature type="region of interest" description="Disordered" evidence="2">
    <location>
        <begin position="1026"/>
        <end position="1048"/>
    </location>
</feature>
<dbReference type="InterPro" id="IPR042201">
    <property type="entry name" value="FH2_Formin_sf"/>
</dbReference>
<dbReference type="PROSITE" id="PS51444">
    <property type="entry name" value="FH2"/>
    <property type="match status" value="1"/>
</dbReference>
<evidence type="ECO:0000313" key="4">
    <source>
        <dbReference type="EMBL" id="CAG5127924.1"/>
    </source>
</evidence>
<proteinExistence type="predicted"/>
<feature type="compositionally biased region" description="Polar residues" evidence="2">
    <location>
        <begin position="1489"/>
        <end position="1511"/>
    </location>
</feature>
<dbReference type="Gene3D" id="1.10.238.150">
    <property type="entry name" value="Formin, FH3 diaphanous domain"/>
    <property type="match status" value="1"/>
</dbReference>
<name>A0A8S3ZED4_9EUPU</name>
<evidence type="ECO:0000256" key="1">
    <source>
        <dbReference type="SAM" id="Coils"/>
    </source>
</evidence>
<feature type="domain" description="FH2" evidence="3">
    <location>
        <begin position="209"/>
        <end position="600"/>
    </location>
</feature>
<feature type="compositionally biased region" description="Polar residues" evidence="2">
    <location>
        <begin position="1659"/>
        <end position="1703"/>
    </location>
</feature>
<feature type="compositionally biased region" description="Low complexity" evidence="2">
    <location>
        <begin position="1423"/>
        <end position="1434"/>
    </location>
</feature>
<feature type="compositionally biased region" description="Basic and acidic residues" evidence="2">
    <location>
        <begin position="114"/>
        <end position="126"/>
    </location>
</feature>
<feature type="compositionally biased region" description="Low complexity" evidence="2">
    <location>
        <begin position="135"/>
        <end position="158"/>
    </location>
</feature>
<dbReference type="InterPro" id="IPR016024">
    <property type="entry name" value="ARM-type_fold"/>
</dbReference>
<feature type="compositionally biased region" description="Polar residues" evidence="2">
    <location>
        <begin position="1321"/>
        <end position="1338"/>
    </location>
</feature>
<dbReference type="PANTHER" id="PTHR46345">
    <property type="entry name" value="INVERTED FORMIN-2"/>
    <property type="match status" value="1"/>
</dbReference>
<feature type="region of interest" description="Disordered" evidence="2">
    <location>
        <begin position="783"/>
        <end position="908"/>
    </location>
</feature>
<dbReference type="SMART" id="SM00498">
    <property type="entry name" value="FH2"/>
    <property type="match status" value="1"/>
</dbReference>
<dbReference type="SUPFAM" id="SSF48371">
    <property type="entry name" value="ARM repeat"/>
    <property type="match status" value="1"/>
</dbReference>
<feature type="compositionally biased region" description="Basic and acidic residues" evidence="2">
    <location>
        <begin position="1407"/>
        <end position="1422"/>
    </location>
</feature>
<feature type="compositionally biased region" description="Polar residues" evidence="2">
    <location>
        <begin position="1138"/>
        <end position="1157"/>
    </location>
</feature>
<accession>A0A8S3ZED4</accession>
<feature type="compositionally biased region" description="Basic and acidic residues" evidence="2">
    <location>
        <begin position="824"/>
        <end position="834"/>
    </location>
</feature>
<gene>
    <name evidence="4" type="ORF">CUNI_LOCUS13482</name>
</gene>
<feature type="region of interest" description="Disordered" evidence="2">
    <location>
        <begin position="988"/>
        <end position="1007"/>
    </location>
</feature>
<feature type="compositionally biased region" description="Basic and acidic residues" evidence="2">
    <location>
        <begin position="1116"/>
        <end position="1137"/>
    </location>
</feature>
<dbReference type="OrthoDB" id="26518at2759"/>
<evidence type="ECO:0000259" key="3">
    <source>
        <dbReference type="PROSITE" id="PS51444"/>
    </source>
</evidence>
<feature type="compositionally biased region" description="Polar residues" evidence="2">
    <location>
        <begin position="1607"/>
        <end position="1619"/>
    </location>
</feature>
<dbReference type="EMBL" id="CAJHNH020002856">
    <property type="protein sequence ID" value="CAG5127924.1"/>
    <property type="molecule type" value="Genomic_DNA"/>
</dbReference>